<dbReference type="NCBIfam" id="TIGR01167">
    <property type="entry name" value="LPXTG_anchor"/>
    <property type="match status" value="1"/>
</dbReference>
<comment type="caution">
    <text evidence="3">The sequence shown here is derived from an EMBL/GenBank/DDBJ whole genome shotgun (WGS) entry which is preliminary data.</text>
</comment>
<feature type="compositionally biased region" description="Polar residues" evidence="1">
    <location>
        <begin position="433"/>
        <end position="442"/>
    </location>
</feature>
<dbReference type="PANTHER" id="PTHR35902">
    <property type="entry name" value="S-LAYER DOMAIN-LIKE PROTEIN-RELATED"/>
    <property type="match status" value="1"/>
</dbReference>
<gene>
    <name evidence="3" type="ORF">BO222_10895</name>
</gene>
<dbReference type="EMBL" id="MPJW01000213">
    <property type="protein sequence ID" value="OLU37253.1"/>
    <property type="molecule type" value="Genomic_DNA"/>
</dbReference>
<dbReference type="Proteomes" id="UP000186341">
    <property type="component" value="Unassembled WGS sequence"/>
</dbReference>
<keyword evidence="4" id="KW-1185">Reference proteome</keyword>
<name>A0A1U7NDJ9_9FIRM</name>
<accession>A0A1U7NDJ9</accession>
<feature type="region of interest" description="Disordered" evidence="1">
    <location>
        <begin position="35"/>
        <end position="57"/>
    </location>
</feature>
<evidence type="ECO:0000313" key="3">
    <source>
        <dbReference type="EMBL" id="OLU37253.1"/>
    </source>
</evidence>
<feature type="transmembrane region" description="Helical" evidence="2">
    <location>
        <begin position="407"/>
        <end position="424"/>
    </location>
</feature>
<evidence type="ECO:0000256" key="2">
    <source>
        <dbReference type="SAM" id="Phobius"/>
    </source>
</evidence>
<feature type="region of interest" description="Disordered" evidence="1">
    <location>
        <begin position="431"/>
        <end position="454"/>
    </location>
</feature>
<dbReference type="GeneID" id="82203650"/>
<proteinExistence type="predicted"/>
<dbReference type="OrthoDB" id="1704454at2"/>
<organism evidence="3 4">
    <name type="scientific">Ileibacterium valens</name>
    <dbReference type="NCBI Taxonomy" id="1862668"/>
    <lineage>
        <taxon>Bacteria</taxon>
        <taxon>Bacillati</taxon>
        <taxon>Bacillota</taxon>
        <taxon>Erysipelotrichia</taxon>
        <taxon>Erysipelotrichales</taxon>
        <taxon>Erysipelotrichaceae</taxon>
        <taxon>Ileibacterium</taxon>
    </lineage>
</organism>
<evidence type="ECO:0000256" key="1">
    <source>
        <dbReference type="SAM" id="MobiDB-lite"/>
    </source>
</evidence>
<dbReference type="RefSeq" id="WP_075820832.1">
    <property type="nucleotide sequence ID" value="NZ_MPJW01000213.1"/>
</dbReference>
<evidence type="ECO:0008006" key="5">
    <source>
        <dbReference type="Google" id="ProtNLM"/>
    </source>
</evidence>
<sequence length="454" mass="49763">MIDTLVLVDGQVVDSIDEKQDAEIQVVLNNKTVKTSQVTDSKPGPDPENISIDRLSDGFRGGDHPEIILESAPDQKLTLKVNFKNVRWRGKDDLFSFQLNLGDTTQKIEIHIREVNLSKPEEPVPDDNPGAGEIPDFGGDYGGGSYGGGTSDPVKINSATPNLIVSQYSFGGDNVKAGSKFELTLTFGNTSKNLNVENVVMSIEPEGGLSIADGSNTFYFDSLGPKAEKTLKINMNSTTPENGASPAINIAFRYEYVDNDQRMEKTSSEKIVIPVIQKDRMEITEPSITEPAYIGQEFVLSFPYVNKGKGTLYNVALKAEGEGFSTLVPVQNLGNFESGKSGSMDFVIIPEQPGELKLKVVITYENADEKEIKKEYPVTLMVQEMMVPETPVVPEQQVEQSSSKTPWIIAAAAVILGGLGFFFYRKKKKKAANQSLSSNQDLESYFDDSAKKDE</sequence>
<feature type="region of interest" description="Disordered" evidence="1">
    <location>
        <begin position="119"/>
        <end position="146"/>
    </location>
</feature>
<reference evidence="3 4" key="1">
    <citation type="submission" date="2016-11" db="EMBL/GenBank/DDBJ databases">
        <title>Description of two novel members of the family Erysipelotrichaceae: Ileibacterium lipovorans gen. nov., sp. nov. and Dubosiella newyorkensis, gen. nov., sp. nov.</title>
        <authorList>
            <person name="Cox L.M."/>
            <person name="Sohn J."/>
            <person name="Tyrrell K.L."/>
            <person name="Citron D.M."/>
            <person name="Lawson P.A."/>
            <person name="Patel N.B."/>
            <person name="Iizumi T."/>
            <person name="Perez-Perez G.I."/>
            <person name="Goldstein E.J."/>
            <person name="Blaser M.J."/>
        </authorList>
    </citation>
    <scope>NUCLEOTIDE SEQUENCE [LARGE SCALE GENOMIC DNA]</scope>
    <source>
        <strain evidence="3 4">NYU-BL-A3</strain>
    </source>
</reference>
<keyword evidence="2" id="KW-1133">Transmembrane helix</keyword>
<keyword evidence="2" id="KW-0812">Transmembrane</keyword>
<protein>
    <recommendedName>
        <fullName evidence="5">CARDB domain-containing protein</fullName>
    </recommendedName>
</protein>
<dbReference type="AlphaFoldDB" id="A0A1U7NDJ9"/>
<evidence type="ECO:0000313" key="4">
    <source>
        <dbReference type="Proteomes" id="UP000186341"/>
    </source>
</evidence>
<keyword evidence="2" id="KW-0472">Membrane</keyword>